<dbReference type="Proteomes" id="UP000014411">
    <property type="component" value="Unassembled WGS sequence"/>
</dbReference>
<dbReference type="RefSeq" id="WP_016558437.1">
    <property type="nucleotide sequence ID" value="NZ_AEYE02000038.1"/>
</dbReference>
<dbReference type="AlphaFoldDB" id="S3H3C0"/>
<dbReference type="HOGENOM" id="CLU_2481128_0_0_5"/>
<comment type="caution">
    <text evidence="1">The sequence shown here is derived from an EMBL/GenBank/DDBJ whole genome shotgun (WGS) entry which is preliminary data.</text>
</comment>
<reference evidence="1 2" key="1">
    <citation type="journal article" date="2012" name="J. Bacteriol.">
        <title>Genome sequence of Rhizobium grahamii CCGE502, a broad-host-range symbiont with low nodulation competitiveness in Phaseolus vulgaris.</title>
        <authorList>
            <person name="Althabegoiti M.J."/>
            <person name="Lozano L."/>
            <person name="Torres-Tejerizo G."/>
            <person name="Ormeno-Orrillo E."/>
            <person name="Rogel M.A."/>
            <person name="Gonzalez V."/>
            <person name="Martinez-Romero E."/>
        </authorList>
    </citation>
    <scope>NUCLEOTIDE SEQUENCE [LARGE SCALE GENOMIC DNA]</scope>
    <source>
        <strain evidence="1 2">CCGE 502</strain>
        <plasmid evidence="1">pRg502a</plasmid>
    </source>
</reference>
<name>S3H3C0_9HYPH</name>
<evidence type="ECO:0000313" key="2">
    <source>
        <dbReference type="Proteomes" id="UP000014411"/>
    </source>
</evidence>
<dbReference type="EMBL" id="AEYE02000038">
    <property type="protein sequence ID" value="EPE93667.1"/>
    <property type="molecule type" value="Genomic_DNA"/>
</dbReference>
<organism evidence="1 2">
    <name type="scientific">Rhizobium grahamii CCGE 502</name>
    <dbReference type="NCBI Taxonomy" id="990285"/>
    <lineage>
        <taxon>Bacteria</taxon>
        <taxon>Pseudomonadati</taxon>
        <taxon>Pseudomonadota</taxon>
        <taxon>Alphaproteobacteria</taxon>
        <taxon>Hyphomicrobiales</taxon>
        <taxon>Rhizobiaceae</taxon>
        <taxon>Rhizobium/Agrobacterium group</taxon>
        <taxon>Rhizobium</taxon>
    </lineage>
</organism>
<gene>
    <name evidence="1" type="ORF">RGCCGE502_32741</name>
</gene>
<proteinExistence type="predicted"/>
<keyword evidence="1" id="KW-0614">Plasmid</keyword>
<evidence type="ECO:0000313" key="1">
    <source>
        <dbReference type="EMBL" id="EPE93667.1"/>
    </source>
</evidence>
<geneLocation type="plasmid" evidence="1">
    <name>pRg502a</name>
</geneLocation>
<sequence length="87" mass="9830">MLNYSEKVMEQFFHQRDALINKFTTIERVTEDAKPRSQVTCFKAIEAVVVGLHAALVNEGHIKKEEAFPTGTKKVRALKSTARSEPL</sequence>
<accession>S3H3C0</accession>
<keyword evidence="2" id="KW-1185">Reference proteome</keyword>
<protein>
    <submittedName>
        <fullName evidence="1">Uncharacterized protein</fullName>
    </submittedName>
</protein>